<name>A0A0F5J6X8_9BACT</name>
<protein>
    <recommendedName>
        <fullName evidence="4">DUF4199 domain-containing protein</fullName>
    </recommendedName>
</protein>
<keyword evidence="1" id="KW-0812">Transmembrane</keyword>
<comment type="caution">
    <text evidence="2">The sequence shown here is derived from an EMBL/GenBank/DDBJ whole genome shotgun (WGS) entry which is preliminary data.</text>
</comment>
<dbReference type="EMBL" id="AQHV01000014">
    <property type="protein sequence ID" value="KKB53529.1"/>
    <property type="molecule type" value="Genomic_DNA"/>
</dbReference>
<organism evidence="2 3">
    <name type="scientific">Parabacteroides goldsteinii DSM 19448 = WAL 12034</name>
    <dbReference type="NCBI Taxonomy" id="927665"/>
    <lineage>
        <taxon>Bacteria</taxon>
        <taxon>Pseudomonadati</taxon>
        <taxon>Bacteroidota</taxon>
        <taxon>Bacteroidia</taxon>
        <taxon>Bacteroidales</taxon>
        <taxon>Tannerellaceae</taxon>
        <taxon>Parabacteroides</taxon>
    </lineage>
</organism>
<feature type="transmembrane region" description="Helical" evidence="1">
    <location>
        <begin position="145"/>
        <end position="164"/>
    </location>
</feature>
<gene>
    <name evidence="2" type="ORF">HMPREF1535_03070</name>
</gene>
<dbReference type="Pfam" id="PF13858">
    <property type="entry name" value="DUF4199"/>
    <property type="match status" value="1"/>
</dbReference>
<keyword evidence="1" id="KW-1133">Transmembrane helix</keyword>
<sequence length="176" mass="20035">MEENKGLLLKSAMTYGLAMGIFWVIKYLFFIFSNTVPALNIIYIVLTLTVPFIAYYLTKRYKQDIGGKISFFHAWRFGTMLYFFAALIVALEHFVFFQFIAPADFLANSVNQMIEVLKDSQVSTEVMEAIGKTNFTPIHMAIQGVFNNIFYGIILSIPVAAILCRNNETGAIRQEQ</sequence>
<dbReference type="InterPro" id="IPR025250">
    <property type="entry name" value="DUF4199"/>
</dbReference>
<proteinExistence type="predicted"/>
<dbReference type="HOGENOM" id="CLU_124948_0_0_10"/>
<dbReference type="RefSeq" id="WP_007652877.1">
    <property type="nucleotide sequence ID" value="NZ_KQ033913.1"/>
</dbReference>
<evidence type="ECO:0000313" key="3">
    <source>
        <dbReference type="Proteomes" id="UP000033047"/>
    </source>
</evidence>
<feature type="transmembrane region" description="Helical" evidence="1">
    <location>
        <begin position="12"/>
        <end position="32"/>
    </location>
</feature>
<dbReference type="STRING" id="927665.HMPREF1535_03070"/>
<feature type="transmembrane region" description="Helical" evidence="1">
    <location>
        <begin position="79"/>
        <end position="101"/>
    </location>
</feature>
<dbReference type="AlphaFoldDB" id="A0A0F5J6X8"/>
<feature type="transmembrane region" description="Helical" evidence="1">
    <location>
        <begin position="38"/>
        <end position="58"/>
    </location>
</feature>
<accession>A0A0F5J6X8</accession>
<evidence type="ECO:0000313" key="2">
    <source>
        <dbReference type="EMBL" id="KKB53529.1"/>
    </source>
</evidence>
<dbReference type="PATRIC" id="fig|927665.4.peg.3157"/>
<evidence type="ECO:0008006" key="4">
    <source>
        <dbReference type="Google" id="ProtNLM"/>
    </source>
</evidence>
<keyword evidence="1" id="KW-0472">Membrane</keyword>
<evidence type="ECO:0000256" key="1">
    <source>
        <dbReference type="SAM" id="Phobius"/>
    </source>
</evidence>
<dbReference type="Proteomes" id="UP000033047">
    <property type="component" value="Unassembled WGS sequence"/>
</dbReference>
<reference evidence="2 3" key="1">
    <citation type="submission" date="2013-04" db="EMBL/GenBank/DDBJ databases">
        <title>The Genome Sequence of Parabacteroides goldsteinii DSM 19448.</title>
        <authorList>
            <consortium name="The Broad Institute Genomics Platform"/>
            <person name="Earl A."/>
            <person name="Ward D."/>
            <person name="Feldgarden M."/>
            <person name="Gevers D."/>
            <person name="Martens E."/>
            <person name="Sakamoto M."/>
            <person name="Benno Y."/>
            <person name="Song Y."/>
            <person name="Liu C."/>
            <person name="Lee J."/>
            <person name="Bolanos M."/>
            <person name="Vaisanen M.L."/>
            <person name="Finegold S.M."/>
            <person name="Walker B."/>
            <person name="Young S."/>
            <person name="Zeng Q."/>
            <person name="Gargeya S."/>
            <person name="Fitzgerald M."/>
            <person name="Haas B."/>
            <person name="Abouelleil A."/>
            <person name="Allen A.W."/>
            <person name="Alvarado L."/>
            <person name="Arachchi H.M."/>
            <person name="Berlin A.M."/>
            <person name="Chapman S.B."/>
            <person name="Gainer-Dewar J."/>
            <person name="Goldberg J."/>
            <person name="Griggs A."/>
            <person name="Gujja S."/>
            <person name="Hansen M."/>
            <person name="Howarth C."/>
            <person name="Imamovic A."/>
            <person name="Ireland A."/>
            <person name="Larimer J."/>
            <person name="McCowan C."/>
            <person name="Murphy C."/>
            <person name="Pearson M."/>
            <person name="Poon T.W."/>
            <person name="Priest M."/>
            <person name="Roberts A."/>
            <person name="Saif S."/>
            <person name="Shea T."/>
            <person name="Sisk P."/>
            <person name="Sykes S."/>
            <person name="Wortman J."/>
            <person name="Nusbaum C."/>
            <person name="Birren B."/>
        </authorList>
    </citation>
    <scope>NUCLEOTIDE SEQUENCE [LARGE SCALE GENOMIC DNA]</scope>
    <source>
        <strain evidence="2 3">DSM 19448</strain>
    </source>
</reference>